<dbReference type="AlphaFoldDB" id="A0A1F7RAW2"/>
<evidence type="ECO:0000313" key="1">
    <source>
        <dbReference type="EMBL" id="OGL38692.1"/>
    </source>
</evidence>
<evidence type="ECO:0000313" key="2">
    <source>
        <dbReference type="Proteomes" id="UP000178526"/>
    </source>
</evidence>
<accession>A0A1F7RAW2</accession>
<dbReference type="InterPro" id="IPR006127">
    <property type="entry name" value="ZnuA-like"/>
</dbReference>
<sequence length="300" mass="33492">IGGDKVRISSIATGYQDPHFVEAKPSYMIKVRNADLFIRVGLELEIGWEPLIIEGSRNKKIRTGEPGHLDASEGVMRLQVPKGKVDRSMGDIHPYGNPHYWTDPLNGKIMARNIKNRLSALSPSDASYFENNLALFDRKIDESLVGKKLTDKLGDQKLTGLLISGKFYEFLKENNLESELGGWLLEMKPFQGAKIVTYHNSWPYFASRFGLLITDQLEPKPGIPPNPTHIREVIDQMTVQKIKVILMEPFYGEKPAKFVAEKTGAKVVMVPNSVGGSAQAKDYISLIDTILKNIVAALKN</sequence>
<proteinExistence type="predicted"/>
<dbReference type="GO" id="GO:0030001">
    <property type="term" value="P:metal ion transport"/>
    <property type="evidence" value="ECO:0007669"/>
    <property type="project" value="InterPro"/>
</dbReference>
<dbReference type="PANTHER" id="PTHR42953:SF2">
    <property type="entry name" value="ADHESION PROTEIN"/>
    <property type="match status" value="1"/>
</dbReference>
<dbReference type="PANTHER" id="PTHR42953">
    <property type="entry name" value="HIGH-AFFINITY ZINC UPTAKE SYSTEM PROTEIN ZNUA-RELATED"/>
    <property type="match status" value="1"/>
</dbReference>
<name>A0A1F7RAW2_9BACT</name>
<reference evidence="1 2" key="1">
    <citation type="journal article" date="2016" name="Nat. Commun.">
        <title>Thousands of microbial genomes shed light on interconnected biogeochemical processes in an aquifer system.</title>
        <authorList>
            <person name="Anantharaman K."/>
            <person name="Brown C.T."/>
            <person name="Hug L.A."/>
            <person name="Sharon I."/>
            <person name="Castelle C.J."/>
            <person name="Probst A.J."/>
            <person name="Thomas B.C."/>
            <person name="Singh A."/>
            <person name="Wilkins M.J."/>
            <person name="Karaoz U."/>
            <person name="Brodie E.L."/>
            <person name="Williams K.H."/>
            <person name="Hubbard S.S."/>
            <person name="Banfield J.F."/>
        </authorList>
    </citation>
    <scope>NUCLEOTIDE SEQUENCE [LARGE SCALE GENOMIC DNA]</scope>
</reference>
<dbReference type="Pfam" id="PF01297">
    <property type="entry name" value="ZnuA"/>
    <property type="match status" value="2"/>
</dbReference>
<dbReference type="SUPFAM" id="SSF53807">
    <property type="entry name" value="Helical backbone' metal receptor"/>
    <property type="match status" value="2"/>
</dbReference>
<dbReference type="Proteomes" id="UP000178526">
    <property type="component" value="Unassembled WGS sequence"/>
</dbReference>
<organism evidence="1 2">
    <name type="scientific">Candidatus Schekmanbacteria bacterium GWA2_38_11</name>
    <dbReference type="NCBI Taxonomy" id="1817876"/>
    <lineage>
        <taxon>Bacteria</taxon>
        <taxon>Candidatus Schekmaniibacteriota</taxon>
    </lineage>
</organism>
<protein>
    <recommendedName>
        <fullName evidence="3">Zinc ABC transporter substrate-binding protein</fullName>
    </recommendedName>
</protein>
<dbReference type="GO" id="GO:0046872">
    <property type="term" value="F:metal ion binding"/>
    <property type="evidence" value="ECO:0007669"/>
    <property type="project" value="InterPro"/>
</dbReference>
<gene>
    <name evidence="1" type="ORF">A2042_01295</name>
</gene>
<dbReference type="EMBL" id="MGDB01000140">
    <property type="protein sequence ID" value="OGL38692.1"/>
    <property type="molecule type" value="Genomic_DNA"/>
</dbReference>
<evidence type="ECO:0008006" key="3">
    <source>
        <dbReference type="Google" id="ProtNLM"/>
    </source>
</evidence>
<feature type="non-terminal residue" evidence="1">
    <location>
        <position position="1"/>
    </location>
</feature>
<dbReference type="Gene3D" id="3.40.50.1980">
    <property type="entry name" value="Nitrogenase molybdenum iron protein domain"/>
    <property type="match status" value="2"/>
</dbReference>
<comment type="caution">
    <text evidence="1">The sequence shown here is derived from an EMBL/GenBank/DDBJ whole genome shotgun (WGS) entry which is preliminary data.</text>
</comment>
<dbReference type="InterPro" id="IPR050492">
    <property type="entry name" value="Bact_metal-bind_prot9"/>
</dbReference>